<name>A0ABQ4ZRS7_9ASTR</name>
<reference evidence="2" key="1">
    <citation type="journal article" date="2022" name="Int. J. Mol. Sci.">
        <title>Draft Genome of Tanacetum Coccineum: Genomic Comparison of Closely Related Tanacetum-Family Plants.</title>
        <authorList>
            <person name="Yamashiro T."/>
            <person name="Shiraishi A."/>
            <person name="Nakayama K."/>
            <person name="Satake H."/>
        </authorList>
    </citation>
    <scope>NUCLEOTIDE SEQUENCE</scope>
</reference>
<reference evidence="2" key="2">
    <citation type="submission" date="2022-01" db="EMBL/GenBank/DDBJ databases">
        <authorList>
            <person name="Yamashiro T."/>
            <person name="Shiraishi A."/>
            <person name="Satake H."/>
            <person name="Nakayama K."/>
        </authorList>
    </citation>
    <scope>NUCLEOTIDE SEQUENCE</scope>
</reference>
<accession>A0ABQ4ZRS7</accession>
<proteinExistence type="predicted"/>
<organism evidence="2 3">
    <name type="scientific">Tanacetum coccineum</name>
    <dbReference type="NCBI Taxonomy" id="301880"/>
    <lineage>
        <taxon>Eukaryota</taxon>
        <taxon>Viridiplantae</taxon>
        <taxon>Streptophyta</taxon>
        <taxon>Embryophyta</taxon>
        <taxon>Tracheophyta</taxon>
        <taxon>Spermatophyta</taxon>
        <taxon>Magnoliopsida</taxon>
        <taxon>eudicotyledons</taxon>
        <taxon>Gunneridae</taxon>
        <taxon>Pentapetalae</taxon>
        <taxon>asterids</taxon>
        <taxon>campanulids</taxon>
        <taxon>Asterales</taxon>
        <taxon>Asteraceae</taxon>
        <taxon>Asteroideae</taxon>
        <taxon>Anthemideae</taxon>
        <taxon>Anthemidinae</taxon>
        <taxon>Tanacetum</taxon>
    </lineage>
</organism>
<gene>
    <name evidence="2" type="ORF">Tco_0774169</name>
</gene>
<evidence type="ECO:0000313" key="2">
    <source>
        <dbReference type="EMBL" id="GJS91533.1"/>
    </source>
</evidence>
<feature type="region of interest" description="Disordered" evidence="1">
    <location>
        <begin position="220"/>
        <end position="250"/>
    </location>
</feature>
<keyword evidence="3" id="KW-1185">Reference proteome</keyword>
<protein>
    <submittedName>
        <fullName evidence="2">Uncharacterized protein</fullName>
    </submittedName>
</protein>
<feature type="region of interest" description="Disordered" evidence="1">
    <location>
        <begin position="344"/>
        <end position="363"/>
    </location>
</feature>
<feature type="compositionally biased region" description="Low complexity" evidence="1">
    <location>
        <begin position="232"/>
        <end position="250"/>
    </location>
</feature>
<sequence length="559" mass="63031">MPKAIHRDHQDTVHYIPMHHRTPSLSDTDVAIFKNLERRFFHESQVIHPSYLADSVIPQVFLSINFDWLLHIDEEICPLFVLEFFKSVRITRNFDQTISIGFIIRNYEIVLTLYNFVKILRVHAKELVCSRLIGQLLLFQKELTLIPSTTLLWMIMSLSVTSSFKRDHLPNARLRKVRMLLTRLHRRVLTIQPCLLTDAYLLTPHVMVPLTEGRVKRLLVDGKRPHPPTPTPSASSLSQSPSQSQEQINPVDNYTLGPVEYCNQLSPISKASKEYKQTKGMFKCLGHFLSNFGKKKKQDPGTLCSKGRYLSANGTRQAGSTIASCLLSHLFQLLKSQPQSLNCSPLKMASSASSSTKNPPRKIARTNIIDISSNESSPIQKPSNNHITTPRTTSLTKNLALSLTPPLINQILAPQPNEPSPLAPRELIFTTPPTSHRPYLNNLEDLPPRCTNPPLLPTFEQITSQPLPINNHIEYEPFFPPTNLKRSKLSAHLKPFMTRENIIKEIVQLQDLSNDIETALHNAQNGLATHTTTSQVLPPPSSLPPITFSTLQTSSIPPF</sequence>
<comment type="caution">
    <text evidence="2">The sequence shown here is derived from an EMBL/GenBank/DDBJ whole genome shotgun (WGS) entry which is preliminary data.</text>
</comment>
<evidence type="ECO:0000313" key="3">
    <source>
        <dbReference type="Proteomes" id="UP001151760"/>
    </source>
</evidence>
<dbReference type="EMBL" id="BQNB010011513">
    <property type="protein sequence ID" value="GJS91533.1"/>
    <property type="molecule type" value="Genomic_DNA"/>
</dbReference>
<dbReference type="Proteomes" id="UP001151760">
    <property type="component" value="Unassembled WGS sequence"/>
</dbReference>
<evidence type="ECO:0000256" key="1">
    <source>
        <dbReference type="SAM" id="MobiDB-lite"/>
    </source>
</evidence>